<protein>
    <submittedName>
        <fullName evidence="2">Uncharacterized protein</fullName>
    </submittedName>
</protein>
<reference evidence="3" key="1">
    <citation type="submission" date="2016-10" db="EMBL/GenBank/DDBJ databases">
        <authorList>
            <person name="Varghese N."/>
            <person name="Submissions S."/>
        </authorList>
    </citation>
    <scope>NUCLEOTIDE SEQUENCE [LARGE SCALE GENOMIC DNA]</scope>
    <source>
        <strain evidence="3">B48,IBRC-M 10115,DSM 25386,CECT 8001</strain>
    </source>
</reference>
<sequence>MTPAGDRGKAETPQEQSDEEAQLPPRGKQVSGAQWNGPVLYFPSLKTTKPYF</sequence>
<organism evidence="2 3">
    <name type="scientific">Mesobacillus persicus</name>
    <dbReference type="NCBI Taxonomy" id="930146"/>
    <lineage>
        <taxon>Bacteria</taxon>
        <taxon>Bacillati</taxon>
        <taxon>Bacillota</taxon>
        <taxon>Bacilli</taxon>
        <taxon>Bacillales</taxon>
        <taxon>Bacillaceae</taxon>
        <taxon>Mesobacillus</taxon>
    </lineage>
</organism>
<evidence type="ECO:0000313" key="2">
    <source>
        <dbReference type="EMBL" id="SEM38883.1"/>
    </source>
</evidence>
<name>A0A1H7XYU3_9BACI</name>
<feature type="compositionally biased region" description="Basic and acidic residues" evidence="1">
    <location>
        <begin position="1"/>
        <end position="12"/>
    </location>
</feature>
<dbReference type="EMBL" id="FOBW01000002">
    <property type="protein sequence ID" value="SEM38883.1"/>
    <property type="molecule type" value="Genomic_DNA"/>
</dbReference>
<dbReference type="Proteomes" id="UP000198553">
    <property type="component" value="Unassembled WGS sequence"/>
</dbReference>
<evidence type="ECO:0000256" key="1">
    <source>
        <dbReference type="SAM" id="MobiDB-lite"/>
    </source>
</evidence>
<dbReference type="STRING" id="930146.SAMN05192533_102433"/>
<gene>
    <name evidence="2" type="ORF">SAMN05192533_102433</name>
</gene>
<evidence type="ECO:0000313" key="3">
    <source>
        <dbReference type="Proteomes" id="UP000198553"/>
    </source>
</evidence>
<keyword evidence="3" id="KW-1185">Reference proteome</keyword>
<dbReference type="AlphaFoldDB" id="A0A1H7XYU3"/>
<proteinExistence type="predicted"/>
<accession>A0A1H7XYU3</accession>
<feature type="region of interest" description="Disordered" evidence="1">
    <location>
        <begin position="1"/>
        <end position="40"/>
    </location>
</feature>